<evidence type="ECO:0000256" key="2">
    <source>
        <dbReference type="SAM" id="Phobius"/>
    </source>
</evidence>
<feature type="compositionally biased region" description="Basic and acidic residues" evidence="1">
    <location>
        <begin position="99"/>
        <end position="108"/>
    </location>
</feature>
<sequence length="322" mass="36733">MSYVSRVFFSLLMNLDIFLAVLLSIISYWRKLNMEILSPTMDELLAPPTNGLPQQNQQEEEEEEDDESAYNDSKRRLKSMRHPDVVYISYVEEPSASDIEQKRNKLEEPENQWQDGSEDSDYVGSDEEIWVPSKSRWLALCLAIWGAETDADLIYKVKASKLILDIFTDGVFSGDGNSGCGAIIRDNCQRPIVARSKVNTKGEYVSPFLLQLEGIALGVALAKKYNASRFYLYCPSEDWRCAGEGKDQDKAFDLAQRIISELDSFGVSYFDAMASNGESERKEAAHFLARVQEDKDLKLGEIGKWEEFWDIIYTEVFGHYLE</sequence>
<dbReference type="EMBL" id="CM010721">
    <property type="protein sequence ID" value="RZC71643.1"/>
    <property type="molecule type" value="Genomic_DNA"/>
</dbReference>
<gene>
    <name evidence="3" type="ORF">C5167_034805</name>
</gene>
<feature type="region of interest" description="Disordered" evidence="1">
    <location>
        <begin position="45"/>
        <end position="74"/>
    </location>
</feature>
<evidence type="ECO:0000256" key="1">
    <source>
        <dbReference type="SAM" id="MobiDB-lite"/>
    </source>
</evidence>
<feature type="transmembrane region" description="Helical" evidence="2">
    <location>
        <begin position="7"/>
        <end position="29"/>
    </location>
</feature>
<keyword evidence="4" id="KW-1185">Reference proteome</keyword>
<dbReference type="Gramene" id="RZC71643">
    <property type="protein sequence ID" value="RZC71643"/>
    <property type="gene ID" value="C5167_034805"/>
</dbReference>
<organism evidence="3 4">
    <name type="scientific">Papaver somniferum</name>
    <name type="common">Opium poppy</name>
    <dbReference type="NCBI Taxonomy" id="3469"/>
    <lineage>
        <taxon>Eukaryota</taxon>
        <taxon>Viridiplantae</taxon>
        <taxon>Streptophyta</taxon>
        <taxon>Embryophyta</taxon>
        <taxon>Tracheophyta</taxon>
        <taxon>Spermatophyta</taxon>
        <taxon>Magnoliopsida</taxon>
        <taxon>Ranunculales</taxon>
        <taxon>Papaveraceae</taxon>
        <taxon>Papaveroideae</taxon>
        <taxon>Papaver</taxon>
    </lineage>
</organism>
<reference evidence="3 4" key="1">
    <citation type="journal article" date="2018" name="Science">
        <title>The opium poppy genome and morphinan production.</title>
        <authorList>
            <person name="Guo L."/>
            <person name="Winzer T."/>
            <person name="Yang X."/>
            <person name="Li Y."/>
            <person name="Ning Z."/>
            <person name="He Z."/>
            <person name="Teodor R."/>
            <person name="Lu Y."/>
            <person name="Bowser T.A."/>
            <person name="Graham I.A."/>
            <person name="Ye K."/>
        </authorList>
    </citation>
    <scope>NUCLEOTIDE SEQUENCE [LARGE SCALE GENOMIC DNA]</scope>
    <source>
        <strain evidence="4">cv. HN1</strain>
        <tissue evidence="3">Leaves</tissue>
    </source>
</reference>
<evidence type="ECO:0000313" key="3">
    <source>
        <dbReference type="EMBL" id="RZC71643.1"/>
    </source>
</evidence>
<accession>A0A4Y7KE37</accession>
<keyword evidence="2" id="KW-0812">Transmembrane</keyword>
<feature type="compositionally biased region" description="Acidic residues" evidence="1">
    <location>
        <begin position="58"/>
        <end position="69"/>
    </location>
</feature>
<protein>
    <submittedName>
        <fullName evidence="3">Uncharacterized protein</fullName>
    </submittedName>
</protein>
<dbReference type="AlphaFoldDB" id="A0A4Y7KE37"/>
<keyword evidence="2" id="KW-1133">Transmembrane helix</keyword>
<proteinExistence type="predicted"/>
<name>A0A4Y7KE37_PAPSO</name>
<feature type="region of interest" description="Disordered" evidence="1">
    <location>
        <begin position="98"/>
        <end position="121"/>
    </location>
</feature>
<dbReference type="Proteomes" id="UP000316621">
    <property type="component" value="Chromosome 7"/>
</dbReference>
<evidence type="ECO:0000313" key="4">
    <source>
        <dbReference type="Proteomes" id="UP000316621"/>
    </source>
</evidence>
<keyword evidence="2" id="KW-0472">Membrane</keyword>